<name>A0A834Z8N6_TETSI</name>
<accession>A0A834Z8N6</accession>
<proteinExistence type="predicted"/>
<dbReference type="PANTHER" id="PTHR37182">
    <property type="entry name" value="F24J8.11 PROTEIN"/>
    <property type="match status" value="1"/>
</dbReference>
<dbReference type="AlphaFoldDB" id="A0A834Z8N6"/>
<evidence type="ECO:0000313" key="2">
    <source>
        <dbReference type="EMBL" id="KAF8402395.1"/>
    </source>
</evidence>
<dbReference type="OrthoDB" id="785928at2759"/>
<keyword evidence="3" id="KW-1185">Reference proteome</keyword>
<dbReference type="PANTHER" id="PTHR37182:SF2">
    <property type="entry name" value="F24J8.11 PROTEIN"/>
    <property type="match status" value="1"/>
</dbReference>
<organism evidence="2 3">
    <name type="scientific">Tetracentron sinense</name>
    <name type="common">Spur-leaf</name>
    <dbReference type="NCBI Taxonomy" id="13715"/>
    <lineage>
        <taxon>Eukaryota</taxon>
        <taxon>Viridiplantae</taxon>
        <taxon>Streptophyta</taxon>
        <taxon>Embryophyta</taxon>
        <taxon>Tracheophyta</taxon>
        <taxon>Spermatophyta</taxon>
        <taxon>Magnoliopsida</taxon>
        <taxon>Trochodendrales</taxon>
        <taxon>Trochodendraceae</taxon>
        <taxon>Tetracentron</taxon>
    </lineage>
</organism>
<feature type="compositionally biased region" description="Basic and acidic residues" evidence="1">
    <location>
        <begin position="103"/>
        <end position="113"/>
    </location>
</feature>
<sequence length="127" mass="13825">MAHSAPAVPTPILTRARKKTSLPFLGFQRHWSAHQGPNHTTDTQPVHRRVFIWGLAGAVIGLSVGNQSANAAKRRPAPPPPEEKEKKDPNVSGVQAKVLASMKRKEAMEEAMAKLRAKGKPINQPSE</sequence>
<dbReference type="Proteomes" id="UP000655225">
    <property type="component" value="Unassembled WGS sequence"/>
</dbReference>
<evidence type="ECO:0000313" key="3">
    <source>
        <dbReference type="Proteomes" id="UP000655225"/>
    </source>
</evidence>
<dbReference type="EMBL" id="JABCRI010000008">
    <property type="protein sequence ID" value="KAF8402395.1"/>
    <property type="molecule type" value="Genomic_DNA"/>
</dbReference>
<dbReference type="OMA" id="HRRVFIW"/>
<evidence type="ECO:0000256" key="1">
    <source>
        <dbReference type="SAM" id="MobiDB-lite"/>
    </source>
</evidence>
<comment type="caution">
    <text evidence="2">The sequence shown here is derived from an EMBL/GenBank/DDBJ whole genome shotgun (WGS) entry which is preliminary data.</text>
</comment>
<gene>
    <name evidence="2" type="ORF">HHK36_013350</name>
</gene>
<reference evidence="2 3" key="1">
    <citation type="submission" date="2020-04" db="EMBL/GenBank/DDBJ databases">
        <title>Plant Genome Project.</title>
        <authorList>
            <person name="Zhang R.-G."/>
        </authorList>
    </citation>
    <scope>NUCLEOTIDE SEQUENCE [LARGE SCALE GENOMIC DNA]</scope>
    <source>
        <strain evidence="2">YNK0</strain>
        <tissue evidence="2">Leaf</tissue>
    </source>
</reference>
<protein>
    <submittedName>
        <fullName evidence="2">Uncharacterized protein</fullName>
    </submittedName>
</protein>
<feature type="region of interest" description="Disordered" evidence="1">
    <location>
        <begin position="65"/>
        <end position="127"/>
    </location>
</feature>